<dbReference type="PANTHER" id="PTHR43479">
    <property type="entry name" value="ACREF/ENVCD OPERON REPRESSOR-RELATED"/>
    <property type="match status" value="1"/>
</dbReference>
<gene>
    <name evidence="4" type="ORF">NMN56_002085</name>
</gene>
<proteinExistence type="predicted"/>
<dbReference type="InterPro" id="IPR001647">
    <property type="entry name" value="HTH_TetR"/>
</dbReference>
<feature type="DNA-binding region" description="H-T-H motif" evidence="2">
    <location>
        <begin position="34"/>
        <end position="53"/>
    </location>
</feature>
<evidence type="ECO:0000256" key="2">
    <source>
        <dbReference type="PROSITE-ProRule" id="PRU00335"/>
    </source>
</evidence>
<dbReference type="Gene3D" id="1.10.357.10">
    <property type="entry name" value="Tetracycline Repressor, domain 2"/>
    <property type="match status" value="1"/>
</dbReference>
<evidence type="ECO:0000256" key="1">
    <source>
        <dbReference type="ARBA" id="ARBA00023125"/>
    </source>
</evidence>
<keyword evidence="1 2" id="KW-0238">DNA-binding</keyword>
<keyword evidence="5" id="KW-1185">Reference proteome</keyword>
<dbReference type="RefSeq" id="WP_274043626.1">
    <property type="nucleotide sequence ID" value="NZ_JANCPR020000002.1"/>
</dbReference>
<dbReference type="InterPro" id="IPR039532">
    <property type="entry name" value="TetR_C_Firmicutes"/>
</dbReference>
<evidence type="ECO:0000259" key="3">
    <source>
        <dbReference type="PROSITE" id="PS50977"/>
    </source>
</evidence>
<organism evidence="4 5">
    <name type="scientific">Streptomyces iconiensis</name>
    <dbReference type="NCBI Taxonomy" id="1384038"/>
    <lineage>
        <taxon>Bacteria</taxon>
        <taxon>Bacillati</taxon>
        <taxon>Actinomycetota</taxon>
        <taxon>Actinomycetes</taxon>
        <taxon>Kitasatosporales</taxon>
        <taxon>Streptomycetaceae</taxon>
        <taxon>Streptomyces</taxon>
    </lineage>
</organism>
<name>A0ABT6ZNX7_9ACTN</name>
<dbReference type="SUPFAM" id="SSF46689">
    <property type="entry name" value="Homeodomain-like"/>
    <property type="match status" value="1"/>
</dbReference>
<dbReference type="EMBL" id="JANCPR020000002">
    <property type="protein sequence ID" value="MDJ1130756.1"/>
    <property type="molecule type" value="Genomic_DNA"/>
</dbReference>
<dbReference type="PROSITE" id="PS50977">
    <property type="entry name" value="HTH_TETR_2"/>
    <property type="match status" value="1"/>
</dbReference>
<dbReference type="PANTHER" id="PTHR43479:SF7">
    <property type="entry name" value="TETR-FAMILY TRANSCRIPTIONAL REGULATOR"/>
    <property type="match status" value="1"/>
</dbReference>
<evidence type="ECO:0000313" key="5">
    <source>
        <dbReference type="Proteomes" id="UP001214441"/>
    </source>
</evidence>
<reference evidence="4 5" key="1">
    <citation type="submission" date="2023-05" db="EMBL/GenBank/DDBJ databases">
        <title>Streptantibioticus silvisoli sp. nov., acidotolerant actinomycetes 1 from pine litter.</title>
        <authorList>
            <person name="Swiecimska M."/>
            <person name="Golinska P."/>
            <person name="Sangal V."/>
            <person name="Wachnowicz B."/>
            <person name="Goodfellow M."/>
        </authorList>
    </citation>
    <scope>NUCLEOTIDE SEQUENCE [LARGE SCALE GENOMIC DNA]</scope>
    <source>
        <strain evidence="4 5">DSM 42109</strain>
    </source>
</reference>
<comment type="caution">
    <text evidence="4">The sequence shown here is derived from an EMBL/GenBank/DDBJ whole genome shotgun (WGS) entry which is preliminary data.</text>
</comment>
<dbReference type="Proteomes" id="UP001214441">
    <property type="component" value="Unassembled WGS sequence"/>
</dbReference>
<evidence type="ECO:0000313" key="4">
    <source>
        <dbReference type="EMBL" id="MDJ1130756.1"/>
    </source>
</evidence>
<feature type="domain" description="HTH tetR-type" evidence="3">
    <location>
        <begin position="11"/>
        <end position="71"/>
    </location>
</feature>
<dbReference type="InterPro" id="IPR009057">
    <property type="entry name" value="Homeodomain-like_sf"/>
</dbReference>
<dbReference type="InterPro" id="IPR050624">
    <property type="entry name" value="HTH-type_Tx_Regulator"/>
</dbReference>
<protein>
    <submittedName>
        <fullName evidence="4">TetR-like C-terminal domain-containing protein</fullName>
    </submittedName>
</protein>
<accession>A0ABT6ZNX7</accession>
<sequence length="194" mass="21135">MPAQPVDRRVRRSRTALEAALLELIAERELSQISVSDLTGRADVHRSTFYEHYTDVHDLAASACTQMFDQLITATAALPADDISSQEAAHHALTSVFGHVAEHRPLYRALLGADGSARVMNHLLEQMADGVRTGLGKRARRRTDLTPSAPAAAFIAGALLGTITDWLRRGCPETPEELSATVWPLLLATPTRPH</sequence>
<dbReference type="Pfam" id="PF14278">
    <property type="entry name" value="TetR_C_8"/>
    <property type="match status" value="1"/>
</dbReference>